<protein>
    <recommendedName>
        <fullName evidence="7">Xylanolytic transcriptional activator regulatory domain-containing protein</fullName>
    </recommendedName>
</protein>
<evidence type="ECO:0000256" key="2">
    <source>
        <dbReference type="ARBA" id="ARBA00023015"/>
    </source>
</evidence>
<dbReference type="Proteomes" id="UP000827133">
    <property type="component" value="Unassembled WGS sequence"/>
</dbReference>
<dbReference type="GO" id="GO:0006351">
    <property type="term" value="P:DNA-templated transcription"/>
    <property type="evidence" value="ECO:0007669"/>
    <property type="project" value="InterPro"/>
</dbReference>
<feature type="region of interest" description="Disordered" evidence="6">
    <location>
        <begin position="141"/>
        <end position="163"/>
    </location>
</feature>
<dbReference type="GO" id="GO:0008270">
    <property type="term" value="F:zinc ion binding"/>
    <property type="evidence" value="ECO:0007669"/>
    <property type="project" value="InterPro"/>
</dbReference>
<feature type="compositionally biased region" description="Basic and acidic residues" evidence="6">
    <location>
        <begin position="68"/>
        <end position="82"/>
    </location>
</feature>
<dbReference type="PANTHER" id="PTHR46910:SF37">
    <property type="entry name" value="ZN(II)2CYS6 TRANSCRIPTION FACTOR (EUROFUNG)"/>
    <property type="match status" value="1"/>
</dbReference>
<evidence type="ECO:0000256" key="4">
    <source>
        <dbReference type="ARBA" id="ARBA00023163"/>
    </source>
</evidence>
<keyword evidence="2" id="KW-0805">Transcription regulation</keyword>
<keyword evidence="3" id="KW-0238">DNA-binding</keyword>
<organism evidence="8 9">
    <name type="scientific">Fusarium musae</name>
    <dbReference type="NCBI Taxonomy" id="1042133"/>
    <lineage>
        <taxon>Eukaryota</taxon>
        <taxon>Fungi</taxon>
        <taxon>Dikarya</taxon>
        <taxon>Ascomycota</taxon>
        <taxon>Pezizomycotina</taxon>
        <taxon>Sordariomycetes</taxon>
        <taxon>Hypocreomycetidae</taxon>
        <taxon>Hypocreales</taxon>
        <taxon>Nectriaceae</taxon>
        <taxon>Fusarium</taxon>
    </lineage>
</organism>
<evidence type="ECO:0000256" key="3">
    <source>
        <dbReference type="ARBA" id="ARBA00023125"/>
    </source>
</evidence>
<comment type="caution">
    <text evidence="8">The sequence shown here is derived from an EMBL/GenBank/DDBJ whole genome shotgun (WGS) entry which is preliminary data.</text>
</comment>
<feature type="region of interest" description="Disordered" evidence="6">
    <location>
        <begin position="67"/>
        <end position="89"/>
    </location>
</feature>
<keyword evidence="5" id="KW-0539">Nucleus</keyword>
<evidence type="ECO:0000259" key="7">
    <source>
        <dbReference type="Pfam" id="PF04082"/>
    </source>
</evidence>
<gene>
    <name evidence="8" type="ORF">J7337_003288</name>
</gene>
<evidence type="ECO:0000313" key="9">
    <source>
        <dbReference type="Proteomes" id="UP000827133"/>
    </source>
</evidence>
<dbReference type="KEGG" id="fmu:J7337_003288"/>
<evidence type="ECO:0000256" key="6">
    <source>
        <dbReference type="SAM" id="MobiDB-lite"/>
    </source>
</evidence>
<dbReference type="GO" id="GO:0003677">
    <property type="term" value="F:DNA binding"/>
    <property type="evidence" value="ECO:0007669"/>
    <property type="project" value="UniProtKB-KW"/>
</dbReference>
<dbReference type="CDD" id="cd12148">
    <property type="entry name" value="fungal_TF_MHR"/>
    <property type="match status" value="1"/>
</dbReference>
<dbReference type="AlphaFoldDB" id="A0A9P8DQG5"/>
<proteinExistence type="predicted"/>
<comment type="subcellular location">
    <subcellularLocation>
        <location evidence="1">Nucleus</location>
    </subcellularLocation>
</comment>
<feature type="compositionally biased region" description="Basic and acidic residues" evidence="6">
    <location>
        <begin position="153"/>
        <end position="163"/>
    </location>
</feature>
<keyword evidence="4" id="KW-0804">Transcription</keyword>
<feature type="domain" description="Xylanolytic transcriptional activator regulatory" evidence="7">
    <location>
        <begin position="199"/>
        <end position="434"/>
    </location>
</feature>
<accession>A0A9P8DQG5</accession>
<evidence type="ECO:0000256" key="5">
    <source>
        <dbReference type="ARBA" id="ARBA00023242"/>
    </source>
</evidence>
<dbReference type="InterPro" id="IPR050987">
    <property type="entry name" value="AtrR-like"/>
</dbReference>
<dbReference type="InterPro" id="IPR007219">
    <property type="entry name" value="XnlR_reg_dom"/>
</dbReference>
<dbReference type="GO" id="GO:0003700">
    <property type="term" value="F:DNA-binding transcription factor activity"/>
    <property type="evidence" value="ECO:0007669"/>
    <property type="project" value="InterPro"/>
</dbReference>
<feature type="region of interest" description="Disordered" evidence="6">
    <location>
        <begin position="102"/>
        <end position="125"/>
    </location>
</feature>
<keyword evidence="9" id="KW-1185">Reference proteome</keyword>
<dbReference type="RefSeq" id="XP_044685304.1">
    <property type="nucleotide sequence ID" value="XM_044821004.1"/>
</dbReference>
<dbReference type="EMBL" id="JAHBCI010000002">
    <property type="protein sequence ID" value="KAG9506305.1"/>
    <property type="molecule type" value="Genomic_DNA"/>
</dbReference>
<feature type="compositionally biased region" description="Basic and acidic residues" evidence="6">
    <location>
        <begin position="102"/>
        <end position="113"/>
    </location>
</feature>
<dbReference type="Pfam" id="PF04082">
    <property type="entry name" value="Fungal_trans"/>
    <property type="match status" value="1"/>
</dbReference>
<evidence type="ECO:0000313" key="8">
    <source>
        <dbReference type="EMBL" id="KAG9506305.1"/>
    </source>
</evidence>
<name>A0A9P8DQG5_9HYPO</name>
<reference evidence="8" key="1">
    <citation type="journal article" date="2021" name="Mol. Plant Microbe Interact.">
        <title>Telomere to telomere genome assembly of Fusarium musae F31, causal agent of crown rot disease of banana.</title>
        <authorList>
            <person name="Degradi L."/>
            <person name="Tava V."/>
            <person name="Kunova A."/>
            <person name="Cortesi P."/>
            <person name="Saracchi M."/>
            <person name="Pasquali M."/>
        </authorList>
    </citation>
    <scope>NUCLEOTIDE SEQUENCE</scope>
    <source>
        <strain evidence="8">F31</strain>
    </source>
</reference>
<dbReference type="GO" id="GO:0005634">
    <property type="term" value="C:nucleus"/>
    <property type="evidence" value="ECO:0007669"/>
    <property type="project" value="UniProtKB-SubCell"/>
</dbReference>
<sequence>MSSSSNLDAEARRRRYKIVRQKKKANMFELRIERSRVHLGYLIAPGFTGTVRLHQFDAEEMLISASRDVNEESSHPDGHVETDEGSSERVLSLEELRTKFKEFANEENKRPSQEDDVEMAGTQDERFNYDTVTQIYPMEGYYRGTPDMEDEDPKPREDGEDHEHPRLARLVSLHAGHLYPPSVSGLPSWYHQYNQDDIINTYFNGFNPAYPLFTEQDYEYFDMECRKPREKGAVLIQEHAIFVMLALSLRNDPKNHYEGDEELFIRRISRYVDNEHTFRFLEEVGLQVLLGVALYFMTTPDLVRAGSVHARAVKLIYRLGLNKWSGDFAQLYTVRLVWIAYIIDRDLSLLTGEPYLMQGYDIASSVTELSYKEGGTLHSEDKSKHFEILRFRTELATIQGKIFDLVYSVRASELSSDQRETVADRLDEMLEEWVQSFPEAYRGDTLSGFGYLQLRFFKQLRVTYYHCIFSIRQATLRNEKWVERLLKFGEARNGDDTDTPLLPSNWSGLVTAAQKCLDIVSKVDSRDMAFRWSCTHATQAAMAILAANNITLSEHDIHDSTEQDQLRLHIAHGEVSDRLDDDPTGAIEKAFDICGELIIKARDSVRHFNESKGMDES</sequence>
<dbReference type="GeneID" id="68311145"/>
<dbReference type="PANTHER" id="PTHR46910">
    <property type="entry name" value="TRANSCRIPTION FACTOR PDR1"/>
    <property type="match status" value="1"/>
</dbReference>
<evidence type="ECO:0000256" key="1">
    <source>
        <dbReference type="ARBA" id="ARBA00004123"/>
    </source>
</evidence>